<evidence type="ECO:0000256" key="8">
    <source>
        <dbReference type="ARBA" id="ARBA00038269"/>
    </source>
</evidence>
<feature type="transmembrane region" description="Helical" evidence="12">
    <location>
        <begin position="387"/>
        <end position="406"/>
    </location>
</feature>
<feature type="transmembrane region" description="Helical" evidence="12">
    <location>
        <begin position="74"/>
        <end position="91"/>
    </location>
</feature>
<name>A0A7I4YZB9_HAECO</name>
<dbReference type="GO" id="GO:0016020">
    <property type="term" value="C:membrane"/>
    <property type="evidence" value="ECO:0007669"/>
    <property type="project" value="UniProtKB-SubCell"/>
</dbReference>
<keyword evidence="7" id="KW-0012">Acyltransferase</keyword>
<evidence type="ECO:0000256" key="9">
    <source>
        <dbReference type="ARBA" id="ARBA00038867"/>
    </source>
</evidence>
<evidence type="ECO:0000256" key="1">
    <source>
        <dbReference type="ARBA" id="ARBA00004141"/>
    </source>
</evidence>
<feature type="transmembrane region" description="Helical" evidence="12">
    <location>
        <begin position="97"/>
        <end position="114"/>
    </location>
</feature>
<dbReference type="GO" id="GO:1990698">
    <property type="term" value="F:palmitoleoyltransferase activity"/>
    <property type="evidence" value="ECO:0007669"/>
    <property type="project" value="UniProtKB-EC"/>
</dbReference>
<evidence type="ECO:0000256" key="10">
    <source>
        <dbReference type="ARBA" id="ARBA00040371"/>
    </source>
</evidence>
<dbReference type="Proteomes" id="UP000025227">
    <property type="component" value="Unplaced"/>
</dbReference>
<protein>
    <recommendedName>
        <fullName evidence="10">Protein-serine O-palmitoleoyltransferase porcupine</fullName>
        <ecNumber evidence="9">2.3.1.250</ecNumber>
    </recommendedName>
</protein>
<feature type="transmembrane region" description="Helical" evidence="12">
    <location>
        <begin position="334"/>
        <end position="351"/>
    </location>
</feature>
<dbReference type="EC" id="2.3.1.250" evidence="9"/>
<organism evidence="13 14">
    <name type="scientific">Haemonchus contortus</name>
    <name type="common">Barber pole worm</name>
    <dbReference type="NCBI Taxonomy" id="6289"/>
    <lineage>
        <taxon>Eukaryota</taxon>
        <taxon>Metazoa</taxon>
        <taxon>Ecdysozoa</taxon>
        <taxon>Nematoda</taxon>
        <taxon>Chromadorea</taxon>
        <taxon>Rhabditida</taxon>
        <taxon>Rhabditina</taxon>
        <taxon>Rhabditomorpha</taxon>
        <taxon>Strongyloidea</taxon>
        <taxon>Trichostrongylidae</taxon>
        <taxon>Haemonchus</taxon>
    </lineage>
</organism>
<dbReference type="WBParaSite" id="HCON_00155790-00001">
    <property type="protein sequence ID" value="HCON_00155790-00001"/>
    <property type="gene ID" value="HCON_00155790"/>
</dbReference>
<dbReference type="Pfam" id="PF03062">
    <property type="entry name" value="MBOAT"/>
    <property type="match status" value="1"/>
</dbReference>
<evidence type="ECO:0000256" key="11">
    <source>
        <dbReference type="ARBA" id="ARBA00047978"/>
    </source>
</evidence>
<dbReference type="AlphaFoldDB" id="A0A7I4YZB9"/>
<reference evidence="14" key="1">
    <citation type="submission" date="2020-12" db="UniProtKB">
        <authorList>
            <consortium name="WormBaseParasite"/>
        </authorList>
    </citation>
    <scope>IDENTIFICATION</scope>
    <source>
        <strain evidence="14">MHco3</strain>
    </source>
</reference>
<evidence type="ECO:0000256" key="6">
    <source>
        <dbReference type="ARBA" id="ARBA00023136"/>
    </source>
</evidence>
<dbReference type="InterPro" id="IPR004299">
    <property type="entry name" value="MBOAT_fam"/>
</dbReference>
<evidence type="ECO:0000256" key="2">
    <source>
        <dbReference type="ARBA" id="ARBA00022679"/>
    </source>
</evidence>
<dbReference type="PANTHER" id="PTHR13906">
    <property type="entry name" value="PORCUPINE"/>
    <property type="match status" value="1"/>
</dbReference>
<evidence type="ECO:0000313" key="13">
    <source>
        <dbReference type="Proteomes" id="UP000025227"/>
    </source>
</evidence>
<evidence type="ECO:0000256" key="5">
    <source>
        <dbReference type="ARBA" id="ARBA00022989"/>
    </source>
</evidence>
<feature type="transmembrane region" description="Helical" evidence="12">
    <location>
        <begin position="307"/>
        <end position="328"/>
    </location>
</feature>
<evidence type="ECO:0000313" key="14">
    <source>
        <dbReference type="WBParaSite" id="HCON_00155790-00001"/>
    </source>
</evidence>
<comment type="catalytic activity">
    <reaction evidence="11">
        <text>[Wnt protein]-L-serine + (9Z)-hexadecenoyl-CoA = [Wnt protein]-O-(9Z)-hexadecenoyl-L-serine + CoA</text>
        <dbReference type="Rhea" id="RHEA:45336"/>
        <dbReference type="Rhea" id="RHEA-COMP:11170"/>
        <dbReference type="Rhea" id="RHEA-COMP:11171"/>
        <dbReference type="ChEBI" id="CHEBI:29999"/>
        <dbReference type="ChEBI" id="CHEBI:57287"/>
        <dbReference type="ChEBI" id="CHEBI:61540"/>
        <dbReference type="ChEBI" id="CHEBI:85189"/>
        <dbReference type="EC" id="2.3.1.250"/>
    </reaction>
</comment>
<keyword evidence="3" id="KW-0879">Wnt signaling pathway</keyword>
<feature type="transmembrane region" description="Helical" evidence="12">
    <location>
        <begin position="145"/>
        <end position="163"/>
    </location>
</feature>
<dbReference type="OrthoDB" id="5968863at2759"/>
<comment type="similarity">
    <text evidence="8">Belongs to the membrane-bound acyltransferase family. Porcupine subfamily.</text>
</comment>
<evidence type="ECO:0000256" key="4">
    <source>
        <dbReference type="ARBA" id="ARBA00022692"/>
    </source>
</evidence>
<dbReference type="GO" id="GO:0017147">
    <property type="term" value="F:Wnt-protein binding"/>
    <property type="evidence" value="ECO:0007669"/>
    <property type="project" value="TreeGrafter"/>
</dbReference>
<feature type="transmembrane region" description="Helical" evidence="12">
    <location>
        <begin position="215"/>
        <end position="238"/>
    </location>
</feature>
<keyword evidence="6 12" id="KW-0472">Membrane</keyword>
<evidence type="ECO:0000256" key="3">
    <source>
        <dbReference type="ARBA" id="ARBA00022687"/>
    </source>
</evidence>
<keyword evidence="13" id="KW-1185">Reference proteome</keyword>
<dbReference type="GO" id="GO:0061355">
    <property type="term" value="P:Wnt protein secretion"/>
    <property type="evidence" value="ECO:0007669"/>
    <property type="project" value="TreeGrafter"/>
</dbReference>
<sequence length="447" mass="50456">MDLDRLDLFEDYYLLDPDEDLLNNVYFEDYQWGISHQIGQCISGCFSSVRYTIGKLLLATFLQRLITIINVPTWAKHLLCVFLGLIILPDWIQRNDVRMAIIFGLPLLLLFLLQTPLPAKGEITICACILSIVCIQYFLPAHDFLAIRGILMIFAMKVSALAFDRGSSCETKDILPILAYMFGPATSVFGPFHTFDDYVKSLNHRTVKEEVLSVLHSMVLVAVAFCFLSYSSCIGILLPDGSILTDYVTAQSFRTSHYFVCMLSEGLVLLSGIKLSTCSPISVEVPRSLVEVVVAWNIPMHRFLHTYVYSNFISFGNALSILVSFAVSSLLHGFNFQISAVLLSLGFACYFENSFRNRLSRRFSMCVRARPCRNCNHKRKSGQWQTLFINVLFFAVSVYQLIYLGAPFDGEGAEIGYEMSHTIATWRRHRFFGHGITAGIAVLSFCI</sequence>
<proteinExistence type="inferred from homology"/>
<dbReference type="InterPro" id="IPR049941">
    <property type="entry name" value="LPLAT_7/PORCN-like"/>
</dbReference>
<accession>A0A7I4YZB9</accession>
<keyword evidence="5 12" id="KW-1133">Transmembrane helix</keyword>
<dbReference type="PANTHER" id="PTHR13906:SF12">
    <property type="entry name" value="PROTEIN-SERINE O-PALMITOLEOYLTRANSFERASE PORCUPINE"/>
    <property type="match status" value="1"/>
</dbReference>
<dbReference type="GO" id="GO:0016055">
    <property type="term" value="P:Wnt signaling pathway"/>
    <property type="evidence" value="ECO:0007669"/>
    <property type="project" value="UniProtKB-KW"/>
</dbReference>
<feature type="transmembrane region" description="Helical" evidence="12">
    <location>
        <begin position="175"/>
        <end position="195"/>
    </location>
</feature>
<evidence type="ECO:0000256" key="12">
    <source>
        <dbReference type="SAM" id="Phobius"/>
    </source>
</evidence>
<comment type="subcellular location">
    <subcellularLocation>
        <location evidence="1">Membrane</location>
        <topology evidence="1">Multi-pass membrane protein</topology>
    </subcellularLocation>
</comment>
<keyword evidence="4 12" id="KW-0812">Transmembrane</keyword>
<keyword evidence="2" id="KW-0808">Transferase</keyword>
<dbReference type="GO" id="GO:0030258">
    <property type="term" value="P:lipid modification"/>
    <property type="evidence" value="ECO:0007669"/>
    <property type="project" value="TreeGrafter"/>
</dbReference>
<evidence type="ECO:0000256" key="7">
    <source>
        <dbReference type="ARBA" id="ARBA00023315"/>
    </source>
</evidence>
<feature type="transmembrane region" description="Helical" evidence="12">
    <location>
        <begin position="121"/>
        <end position="139"/>
    </location>
</feature>
<dbReference type="OMA" id="GMDFRIY"/>
<dbReference type="GO" id="GO:0005783">
    <property type="term" value="C:endoplasmic reticulum"/>
    <property type="evidence" value="ECO:0007669"/>
    <property type="project" value="TreeGrafter"/>
</dbReference>